<keyword evidence="5" id="KW-1133">Transmembrane helix</keyword>
<keyword evidence="7" id="KW-0503">Monooxygenase</keyword>
<dbReference type="GO" id="GO:0016705">
    <property type="term" value="F:oxidoreductase activity, acting on paired donors, with incorporation or reduction of molecular oxygen"/>
    <property type="evidence" value="ECO:0007669"/>
    <property type="project" value="InterPro"/>
</dbReference>
<evidence type="ECO:0000256" key="7">
    <source>
        <dbReference type="RuleBase" id="RU000461"/>
    </source>
</evidence>
<keyword evidence="3" id="KW-0812">Transmembrane</keyword>
<dbReference type="Pfam" id="PF00067">
    <property type="entry name" value="p450"/>
    <property type="match status" value="2"/>
</dbReference>
<dbReference type="InterPro" id="IPR002397">
    <property type="entry name" value="Cyt_P450_B"/>
</dbReference>
<keyword evidence="4 7" id="KW-0479">Metal-binding</keyword>
<sequence>MLSVWLSVISLLIVIATHWLYRWRNPKCNGKLPPGSMGFPLIGETLSFLVTSKSIDMPPFIKKRMKQYGPIFRTSLAGRPVVVSSDPEFNYYVFQQEGKLVERWYMDSFAKILHQDATRINAHKNIHKYLRNLILGSFGPEVLKDKMLPKLEDAINQRLLGWSKLSSLEVKKSTSSLIFDFTAKQLFSYDAEKSSENIGESFTNFLQGLMSFPINIPGTAYYNCLQVISESLRLSSVAPGILRRTLEDIQVNGYTIPKGWALMVVPAALQLNPSTYEDPLAFNPWRWQDISANVTAKNFIPFGAGMTSCAGADFSKVLMGVFVHVMVTKYRSVWSCVDGVNRGGGLGLGLAVEGNTALGSRWRSCGVGLVVVRSCLVLRSRPWGCGVADLEVFVTVGASWWRLRIMVTVSALGLGVLMGASVGLGFGYLGGVVVSAWGCGSRPGVVWCGVGLGLGWWTEGRRCGVVTGRKRKKKREMRREKKKLK</sequence>
<keyword evidence="7" id="KW-0349">Heme</keyword>
<comment type="similarity">
    <text evidence="2 7">Belongs to the cytochrome P450 family.</text>
</comment>
<protein>
    <recommendedName>
        <fullName evidence="9">Cytochrome P450</fullName>
    </recommendedName>
</protein>
<dbReference type="PANTHER" id="PTHR24286:SF90">
    <property type="entry name" value="CYTOCHROME P450"/>
    <property type="match status" value="1"/>
</dbReference>
<dbReference type="PANTHER" id="PTHR24286">
    <property type="entry name" value="CYTOCHROME P450 26"/>
    <property type="match status" value="1"/>
</dbReference>
<dbReference type="InterPro" id="IPR001128">
    <property type="entry name" value="Cyt_P450"/>
</dbReference>
<gene>
    <name evidence="8" type="ORF">FSB_LOCUS61553</name>
</gene>
<proteinExistence type="inferred from homology"/>
<dbReference type="GO" id="GO:0020037">
    <property type="term" value="F:heme binding"/>
    <property type="evidence" value="ECO:0007669"/>
    <property type="project" value="InterPro"/>
</dbReference>
<dbReference type="PRINTS" id="PR00359">
    <property type="entry name" value="BP450"/>
</dbReference>
<dbReference type="GO" id="GO:0004497">
    <property type="term" value="F:monooxygenase activity"/>
    <property type="evidence" value="ECO:0007669"/>
    <property type="project" value="UniProtKB-KW"/>
</dbReference>
<dbReference type="EMBL" id="OIVN01006467">
    <property type="protein sequence ID" value="SPD33671.1"/>
    <property type="molecule type" value="Genomic_DNA"/>
</dbReference>
<evidence type="ECO:0000256" key="2">
    <source>
        <dbReference type="ARBA" id="ARBA00010617"/>
    </source>
</evidence>
<evidence type="ECO:0000256" key="6">
    <source>
        <dbReference type="ARBA" id="ARBA00023004"/>
    </source>
</evidence>
<dbReference type="PROSITE" id="PS00086">
    <property type="entry name" value="CYTOCHROME_P450"/>
    <property type="match status" value="1"/>
</dbReference>
<dbReference type="GO" id="GO:0016132">
    <property type="term" value="P:brassinosteroid biosynthetic process"/>
    <property type="evidence" value="ECO:0007669"/>
    <property type="project" value="TreeGrafter"/>
</dbReference>
<evidence type="ECO:0000256" key="1">
    <source>
        <dbReference type="ARBA" id="ARBA00004167"/>
    </source>
</evidence>
<evidence type="ECO:0000256" key="4">
    <source>
        <dbReference type="ARBA" id="ARBA00022723"/>
    </source>
</evidence>
<dbReference type="GO" id="GO:0016125">
    <property type="term" value="P:sterol metabolic process"/>
    <property type="evidence" value="ECO:0007669"/>
    <property type="project" value="TreeGrafter"/>
</dbReference>
<keyword evidence="5" id="KW-0472">Membrane</keyword>
<dbReference type="GO" id="GO:0005506">
    <property type="term" value="F:iron ion binding"/>
    <property type="evidence" value="ECO:0007669"/>
    <property type="project" value="InterPro"/>
</dbReference>
<keyword evidence="6 7" id="KW-0408">Iron</keyword>
<reference evidence="8" key="1">
    <citation type="submission" date="2018-02" db="EMBL/GenBank/DDBJ databases">
        <authorList>
            <person name="Cohen D.B."/>
            <person name="Kent A.D."/>
        </authorList>
    </citation>
    <scope>NUCLEOTIDE SEQUENCE</scope>
</reference>
<accession>A0A2N9JB45</accession>
<dbReference type="GO" id="GO:0010268">
    <property type="term" value="P:brassinosteroid homeostasis"/>
    <property type="evidence" value="ECO:0007669"/>
    <property type="project" value="TreeGrafter"/>
</dbReference>
<dbReference type="InterPro" id="IPR017972">
    <property type="entry name" value="Cyt_P450_CS"/>
</dbReference>
<evidence type="ECO:0008006" key="9">
    <source>
        <dbReference type="Google" id="ProtNLM"/>
    </source>
</evidence>
<dbReference type="GO" id="GO:0016020">
    <property type="term" value="C:membrane"/>
    <property type="evidence" value="ECO:0007669"/>
    <property type="project" value="UniProtKB-SubCell"/>
</dbReference>
<evidence type="ECO:0000313" key="8">
    <source>
        <dbReference type="EMBL" id="SPD33671.1"/>
    </source>
</evidence>
<comment type="subcellular location">
    <subcellularLocation>
        <location evidence="1">Membrane</location>
        <topology evidence="1">Single-pass membrane protein</topology>
    </subcellularLocation>
</comment>
<name>A0A2N9JB45_FAGSY</name>
<evidence type="ECO:0000256" key="5">
    <source>
        <dbReference type="ARBA" id="ARBA00022989"/>
    </source>
</evidence>
<evidence type="ECO:0000256" key="3">
    <source>
        <dbReference type="ARBA" id="ARBA00022692"/>
    </source>
</evidence>
<organism evidence="8">
    <name type="scientific">Fagus sylvatica</name>
    <name type="common">Beechnut</name>
    <dbReference type="NCBI Taxonomy" id="28930"/>
    <lineage>
        <taxon>Eukaryota</taxon>
        <taxon>Viridiplantae</taxon>
        <taxon>Streptophyta</taxon>
        <taxon>Embryophyta</taxon>
        <taxon>Tracheophyta</taxon>
        <taxon>Spermatophyta</taxon>
        <taxon>Magnoliopsida</taxon>
        <taxon>eudicotyledons</taxon>
        <taxon>Gunneridae</taxon>
        <taxon>Pentapetalae</taxon>
        <taxon>rosids</taxon>
        <taxon>fabids</taxon>
        <taxon>Fagales</taxon>
        <taxon>Fagaceae</taxon>
        <taxon>Fagus</taxon>
    </lineage>
</organism>
<dbReference type="Gene3D" id="1.10.630.10">
    <property type="entry name" value="Cytochrome P450"/>
    <property type="match status" value="2"/>
</dbReference>
<keyword evidence="7" id="KW-0560">Oxidoreductase</keyword>
<dbReference type="SUPFAM" id="SSF48264">
    <property type="entry name" value="Cytochrome P450"/>
    <property type="match status" value="1"/>
</dbReference>
<dbReference type="InterPro" id="IPR036396">
    <property type="entry name" value="Cyt_P450_sf"/>
</dbReference>
<dbReference type="AlphaFoldDB" id="A0A2N9JB45"/>